<sequence>MRRATARSRFTGQARSLAQDARGATLVEFAFVAPILVLMLMFLFDTGYYLYARAILSGEIQAAGRASALETATQANRALLDNSVETAVKRLVGGGTLHFDRLAFKSYGRAQSRAEAFIDSNGDNICNNNESFDDANANGVRDTDSGVAGQGGAKDVTIYSATLEYDRLFPMASLLGWSQQVSVTAHTILRNQPFDKQAEALIGHCD</sequence>
<dbReference type="InterPro" id="IPR012495">
    <property type="entry name" value="TadE-like_dom"/>
</dbReference>
<comment type="caution">
    <text evidence="3">The sequence shown here is derived from an EMBL/GenBank/DDBJ whole genome shotgun (WGS) entry which is preliminary data.</text>
</comment>
<dbReference type="EMBL" id="JFZA02000005">
    <property type="protein sequence ID" value="KFG91216.1"/>
    <property type="molecule type" value="Genomic_DNA"/>
</dbReference>
<keyword evidence="1" id="KW-0812">Transmembrane</keyword>
<keyword evidence="4" id="KW-1185">Reference proteome</keyword>
<feature type="domain" description="TadE-like" evidence="2">
    <location>
        <begin position="23"/>
        <end position="57"/>
    </location>
</feature>
<dbReference type="OrthoDB" id="7306064at2"/>
<evidence type="ECO:0000313" key="4">
    <source>
        <dbReference type="Proteomes" id="UP000024284"/>
    </source>
</evidence>
<dbReference type="RefSeq" id="WP_037463077.1">
    <property type="nucleotide sequence ID" value="NZ_BCZD01000017.1"/>
</dbReference>
<dbReference type="Pfam" id="PF07811">
    <property type="entry name" value="TadE"/>
    <property type="match status" value="1"/>
</dbReference>
<dbReference type="PATRIC" id="fig|1219045.3.peg.994"/>
<protein>
    <submittedName>
        <fullName evidence="3">TadE family protein</fullName>
    </submittedName>
</protein>
<reference evidence="3" key="1">
    <citation type="submission" date="2014-08" db="EMBL/GenBank/DDBJ databases">
        <title>Draft genome sequences of Sphingobium herbicidovorans.</title>
        <authorList>
            <person name="Gan H.M."/>
            <person name="Gan H.Y."/>
            <person name="Savka M.A."/>
        </authorList>
    </citation>
    <scope>NUCLEOTIDE SEQUENCE [LARGE SCALE GENOMIC DNA]</scope>
    <source>
        <strain evidence="3">NBRC 16415</strain>
    </source>
</reference>
<keyword evidence="1" id="KW-0472">Membrane</keyword>
<dbReference type="eggNOG" id="COG4961">
    <property type="taxonomic scope" value="Bacteria"/>
</dbReference>
<organism evidence="3 4">
    <name type="scientific">Sphingobium herbicidovorans (strain ATCC 700291 / DSM 11019 / CCUG 56400 / KCTC 2939 / LMG 18315 / NBRC 16415 / MH)</name>
    <name type="common">Sphingomonas herbicidovorans</name>
    <dbReference type="NCBI Taxonomy" id="1219045"/>
    <lineage>
        <taxon>Bacteria</taxon>
        <taxon>Pseudomonadati</taxon>
        <taxon>Pseudomonadota</taxon>
        <taxon>Alphaproteobacteria</taxon>
        <taxon>Sphingomonadales</taxon>
        <taxon>Sphingomonadaceae</taxon>
        <taxon>Sphingobium</taxon>
    </lineage>
</organism>
<keyword evidence="1" id="KW-1133">Transmembrane helix</keyword>
<dbReference type="AlphaFoldDB" id="A0A086PCU8"/>
<evidence type="ECO:0000259" key="2">
    <source>
        <dbReference type="Pfam" id="PF07811"/>
    </source>
</evidence>
<dbReference type="STRING" id="76947.GCA_002080435_00478"/>
<evidence type="ECO:0000256" key="1">
    <source>
        <dbReference type="SAM" id="Phobius"/>
    </source>
</evidence>
<feature type="transmembrane region" description="Helical" evidence="1">
    <location>
        <begin position="21"/>
        <end position="44"/>
    </location>
</feature>
<evidence type="ECO:0000313" key="3">
    <source>
        <dbReference type="EMBL" id="KFG91216.1"/>
    </source>
</evidence>
<gene>
    <name evidence="3" type="ORF">BV98_000975</name>
</gene>
<proteinExistence type="predicted"/>
<accession>A0A086PCU8</accession>
<name>A0A086PCU8_SPHHM</name>
<dbReference type="Proteomes" id="UP000024284">
    <property type="component" value="Unassembled WGS sequence"/>
</dbReference>